<dbReference type="Gene3D" id="4.10.1250.10">
    <property type="entry name" value="Aminomethyltransferase fragment"/>
    <property type="match status" value="1"/>
</dbReference>
<evidence type="ECO:0000259" key="2">
    <source>
        <dbReference type="Pfam" id="PF08669"/>
    </source>
</evidence>
<proteinExistence type="predicted"/>
<dbReference type="Pfam" id="PF08669">
    <property type="entry name" value="GCV_T_C"/>
    <property type="match status" value="1"/>
</dbReference>
<dbReference type="PANTHER" id="PTHR43757">
    <property type="entry name" value="AMINOMETHYLTRANSFERASE"/>
    <property type="match status" value="1"/>
</dbReference>
<dbReference type="InterPro" id="IPR028896">
    <property type="entry name" value="GcvT/YgfZ/DmdA"/>
</dbReference>
<protein>
    <recommendedName>
        <fullName evidence="4">Glycine cleavage T-protein C-terminal barrel domain-containing protein</fullName>
    </recommendedName>
</protein>
<dbReference type="Gene3D" id="2.40.30.110">
    <property type="entry name" value="Aminomethyltransferase beta-barrel domains"/>
    <property type="match status" value="1"/>
</dbReference>
<accession>A0A383DYW5</accession>
<dbReference type="InterPro" id="IPR027266">
    <property type="entry name" value="TrmE/GcvT-like"/>
</dbReference>
<dbReference type="GO" id="GO:0005739">
    <property type="term" value="C:mitochondrion"/>
    <property type="evidence" value="ECO:0007669"/>
    <property type="project" value="TreeGrafter"/>
</dbReference>
<dbReference type="SUPFAM" id="SSF101790">
    <property type="entry name" value="Aminomethyltransferase beta-barrel domain"/>
    <property type="match status" value="1"/>
</dbReference>
<feature type="non-terminal residue" evidence="3">
    <location>
        <position position="1"/>
    </location>
</feature>
<organism evidence="3">
    <name type="scientific">marine metagenome</name>
    <dbReference type="NCBI Taxonomy" id="408172"/>
    <lineage>
        <taxon>unclassified sequences</taxon>
        <taxon>metagenomes</taxon>
        <taxon>ecological metagenomes</taxon>
    </lineage>
</organism>
<dbReference type="SUPFAM" id="SSF103025">
    <property type="entry name" value="Folate-binding domain"/>
    <property type="match status" value="1"/>
</dbReference>
<feature type="domain" description="Aminomethyltransferase C-terminal" evidence="2">
    <location>
        <begin position="114"/>
        <end position="196"/>
    </location>
</feature>
<dbReference type="InterPro" id="IPR006222">
    <property type="entry name" value="GCVT_N"/>
</dbReference>
<dbReference type="InterPro" id="IPR029043">
    <property type="entry name" value="GcvT/YgfZ_C"/>
</dbReference>
<dbReference type="Gene3D" id="3.30.1360.120">
    <property type="entry name" value="Probable tRNA modification gtpase trme, domain 1"/>
    <property type="match status" value="1"/>
</dbReference>
<dbReference type="Pfam" id="PF01571">
    <property type="entry name" value="GCV_T"/>
    <property type="match status" value="1"/>
</dbReference>
<sequence>GTSKKITINNKEIWAQRLSYVGELGFELYIKMNEAREIYNLIVEKGKEFNLSNCGMYAMDTMRMEKGYLHWGHDMSPEENQYEAGLSFAISYKKNVDFIGKEALLKIKDQKPKKKLVILSLKENKPGFPLLLHDEPILSDGKIIGRTTSGNYSFNFKKNMAFGYVNSGSNLNGKDIEIEVEKIKYKAIIETKPLHDPDNRIIKN</sequence>
<dbReference type="PANTHER" id="PTHR43757:SF2">
    <property type="entry name" value="AMINOMETHYLTRANSFERASE, MITOCHONDRIAL"/>
    <property type="match status" value="1"/>
</dbReference>
<feature type="domain" description="GCVT N-terminal" evidence="1">
    <location>
        <begin position="2"/>
        <end position="94"/>
    </location>
</feature>
<dbReference type="EMBL" id="UINC01221265">
    <property type="protein sequence ID" value="SVE49529.1"/>
    <property type="molecule type" value="Genomic_DNA"/>
</dbReference>
<dbReference type="AlphaFoldDB" id="A0A383DYW5"/>
<evidence type="ECO:0000259" key="1">
    <source>
        <dbReference type="Pfam" id="PF01571"/>
    </source>
</evidence>
<evidence type="ECO:0008006" key="4">
    <source>
        <dbReference type="Google" id="ProtNLM"/>
    </source>
</evidence>
<dbReference type="InterPro" id="IPR013977">
    <property type="entry name" value="GcvT_C"/>
</dbReference>
<name>A0A383DYW5_9ZZZZ</name>
<gene>
    <name evidence="3" type="ORF">METZ01_LOCUS502383</name>
</gene>
<evidence type="ECO:0000313" key="3">
    <source>
        <dbReference type="EMBL" id="SVE49529.1"/>
    </source>
</evidence>
<reference evidence="3" key="1">
    <citation type="submission" date="2018-05" db="EMBL/GenBank/DDBJ databases">
        <authorList>
            <person name="Lanie J.A."/>
            <person name="Ng W.-L."/>
            <person name="Kazmierczak K.M."/>
            <person name="Andrzejewski T.M."/>
            <person name="Davidsen T.M."/>
            <person name="Wayne K.J."/>
            <person name="Tettelin H."/>
            <person name="Glass J.I."/>
            <person name="Rusch D."/>
            <person name="Podicherti R."/>
            <person name="Tsui H.-C.T."/>
            <person name="Winkler M.E."/>
        </authorList>
    </citation>
    <scope>NUCLEOTIDE SEQUENCE</scope>
</reference>